<evidence type="ECO:0000313" key="2">
    <source>
        <dbReference type="EnsemblMetazoa" id="XP_037871007.1"/>
    </source>
</evidence>
<organism evidence="2 3">
    <name type="scientific">Bombyx mori</name>
    <name type="common">Silk moth</name>
    <dbReference type="NCBI Taxonomy" id="7091"/>
    <lineage>
        <taxon>Eukaryota</taxon>
        <taxon>Metazoa</taxon>
        <taxon>Ecdysozoa</taxon>
        <taxon>Arthropoda</taxon>
        <taxon>Hexapoda</taxon>
        <taxon>Insecta</taxon>
        <taxon>Pterygota</taxon>
        <taxon>Neoptera</taxon>
        <taxon>Endopterygota</taxon>
        <taxon>Lepidoptera</taxon>
        <taxon>Glossata</taxon>
        <taxon>Ditrysia</taxon>
        <taxon>Bombycoidea</taxon>
        <taxon>Bombycidae</taxon>
        <taxon>Bombycinae</taxon>
        <taxon>Bombyx</taxon>
    </lineage>
</organism>
<feature type="transmembrane region" description="Helical" evidence="1">
    <location>
        <begin position="46"/>
        <end position="70"/>
    </location>
</feature>
<feature type="transmembrane region" description="Helical" evidence="1">
    <location>
        <begin position="76"/>
        <end position="94"/>
    </location>
</feature>
<keyword evidence="1" id="KW-0472">Membrane</keyword>
<feature type="transmembrane region" description="Helical" evidence="1">
    <location>
        <begin position="167"/>
        <end position="187"/>
    </location>
</feature>
<dbReference type="AlphaFoldDB" id="A0A8R2M0Z9"/>
<accession>A0A8R2M0Z9</accession>
<evidence type="ECO:0000256" key="1">
    <source>
        <dbReference type="SAM" id="Phobius"/>
    </source>
</evidence>
<dbReference type="EnsemblMetazoa" id="XM_038015079.1">
    <property type="protein sequence ID" value="XP_037871007.1"/>
    <property type="gene ID" value="LOC119629394"/>
</dbReference>
<sequence length="347" mass="41005">MSENSLEEYIHMSFSPIYKYQKFLGSNRISLKAKNKITVANNWEKLYAFLWMLAASYSIHHFISFFYSYYYERSNIIFLACSLGISMHYLTYILTITYDKFLTREADIDLFIDIQKIDRLLKLDRCTVLFKKFRLINIFLLILVTVPFISGFLIHVFDYIDKPYKTFFLGLGVTITYVDVLVTAFFITKLTLRLAYINDRIAMYNKINIPHKKYSGIRRSILWIFGWRIFKIMPKIKKNGTREKKSTFIKYPSIIFNILKCYRSITEIYSLPVRFKQLPLFRTCLLLLPESHSSCLRVVTMSSHYPSLHDVSPSSSLLSTCLKISLIFNLQFISIPIITGYILKYFY</sequence>
<keyword evidence="1" id="KW-1133">Transmembrane helix</keyword>
<keyword evidence="3" id="KW-1185">Reference proteome</keyword>
<reference evidence="3" key="1">
    <citation type="journal article" date="2008" name="Insect Biochem. Mol. Biol.">
        <title>The genome of a lepidopteran model insect, the silkworm Bombyx mori.</title>
        <authorList>
            <consortium name="International Silkworm Genome Consortium"/>
        </authorList>
    </citation>
    <scope>NUCLEOTIDE SEQUENCE [LARGE SCALE GENOMIC DNA]</scope>
    <source>
        <strain evidence="3">p50T</strain>
    </source>
</reference>
<protein>
    <recommendedName>
        <fullName evidence="4">Gustatory receptor</fullName>
    </recommendedName>
</protein>
<name>A0A8R2M0Z9_BOMMO</name>
<feature type="transmembrane region" description="Helical" evidence="1">
    <location>
        <begin position="135"/>
        <end position="155"/>
    </location>
</feature>
<dbReference type="Proteomes" id="UP000005204">
    <property type="component" value="Unassembled WGS sequence"/>
</dbReference>
<feature type="transmembrane region" description="Helical" evidence="1">
    <location>
        <begin position="324"/>
        <end position="343"/>
    </location>
</feature>
<keyword evidence="1" id="KW-0812">Transmembrane</keyword>
<reference evidence="2" key="2">
    <citation type="submission" date="2022-06" db="UniProtKB">
        <authorList>
            <consortium name="EnsemblMetazoa"/>
        </authorList>
    </citation>
    <scope>IDENTIFICATION</scope>
    <source>
        <strain evidence="2">p50T (Dazao)</strain>
    </source>
</reference>
<evidence type="ECO:0008006" key="4">
    <source>
        <dbReference type="Google" id="ProtNLM"/>
    </source>
</evidence>
<evidence type="ECO:0000313" key="3">
    <source>
        <dbReference type="Proteomes" id="UP000005204"/>
    </source>
</evidence>
<proteinExistence type="predicted"/>